<feature type="region of interest" description="Disordered" evidence="1">
    <location>
        <begin position="585"/>
        <end position="626"/>
    </location>
</feature>
<dbReference type="PANTHER" id="PTHR46579">
    <property type="entry name" value="F5/8 TYPE C DOMAIN-CONTAINING PROTEIN-RELATED"/>
    <property type="match status" value="1"/>
</dbReference>
<evidence type="ECO:0000313" key="2">
    <source>
        <dbReference type="EMBL" id="GBE78040.1"/>
    </source>
</evidence>
<evidence type="ECO:0000256" key="1">
    <source>
        <dbReference type="SAM" id="MobiDB-lite"/>
    </source>
</evidence>
<feature type="compositionally biased region" description="Basic and acidic residues" evidence="1">
    <location>
        <begin position="585"/>
        <end position="609"/>
    </location>
</feature>
<protein>
    <submittedName>
        <fullName evidence="2">Uncharacterized protein</fullName>
    </submittedName>
</protein>
<comment type="caution">
    <text evidence="2">The sequence shown here is derived from an EMBL/GenBank/DDBJ whole genome shotgun (WGS) entry which is preliminary data.</text>
</comment>
<dbReference type="InterPro" id="IPR004242">
    <property type="entry name" value="Transposase_21"/>
</dbReference>
<gene>
    <name evidence="2" type="ORF">SCP_0109220</name>
</gene>
<dbReference type="OrthoDB" id="3239894at2759"/>
<keyword evidence="3" id="KW-1185">Reference proteome</keyword>
<dbReference type="InParanoid" id="A0A401G788"/>
<dbReference type="PANTHER" id="PTHR46579:SF1">
    <property type="entry name" value="F5_8 TYPE C DOMAIN-CONTAINING PROTEIN"/>
    <property type="match status" value="1"/>
</dbReference>
<dbReference type="EMBL" id="BFAD01000001">
    <property type="protein sequence ID" value="GBE78040.1"/>
    <property type="molecule type" value="Genomic_DNA"/>
</dbReference>
<dbReference type="GeneID" id="38774957"/>
<sequence length="905" mass="101148">MVVDTVELEMLEHGTFTESDMFLDAPFFGEGIHDPAVLTAYVDHYSRLNAATAAASQPLTSYTAHSSPRFQPDTSSENSFLQAINEMMVNLGSDEGADVDKEGLPPLLGPIPPSADDEEAAKDVGILDDNDEDNTDEFVHGAGNPISAPEGWEDVSRRPADDHWDALISSQNWEEVDPFEPHFEIHNISTADLLVLLLVAPGTALPFMTLKTANQILGLDLETILSIEGSEDLLNEWRKVARKDRVYQDIFDGAIAKTLRGPDGKPFFANEGVQHVKGPDNELRIGLSWAIDWFSYRRSLISPSHSSCPTSFSISNLPPEYRYRTSNLMLTSILPGPKEQTGDQVQRFIRPIVSDLLRLWKDGIVVKTPSSPEGRRVHVALLAVVCDKPAAHKIGGFGSHSHTYPCTQDWITKQDIGTPKAFEKNAFEPRTDKKQRELGERYRNLKTEKARTDFVRAHATRYTELSRLPYFDLVRQIVIDPMHNLFLGLTKSHFYHIWVQKDILRENHELRILHEMLQDFSLPNWTGRLPTDIGMPAGGSLTADQWKLLVITQAPIIIPQLWRNCLPKNPQAFLQDRVAQIAAEEKKQAEDRKKAAEEHTRKKAEKDAAKAAGKTKKPRSPQTANITERTALNALPAMGAADEVVPPLSSGPNSTSTSKIKTCQLHPDDPANFLKLSETLCRLTADILIEEDLPIVDHLLREYSTELIRLYGKSSVKTNNHYSIHTTDCVRSFGPLRDFWSFLYERLNKVLKSYNSNNHGDGELETTFFGEFHRTAASARVVNFMAHDASGGPHIQRLGHMMLKATHDGRGTVAGLAAWAKEADQDSSEGACEPIWDQFTHLNVQLWHLEEYLPVNEAVPVIIELPQIKGHLARMTVTVGSADVKLWATVPLDNSSRDKRTALIS</sequence>
<evidence type="ECO:0000313" key="3">
    <source>
        <dbReference type="Proteomes" id="UP000287166"/>
    </source>
</evidence>
<accession>A0A401G788</accession>
<feature type="compositionally biased region" description="Polar residues" evidence="1">
    <location>
        <begin position="650"/>
        <end position="661"/>
    </location>
</feature>
<dbReference type="Proteomes" id="UP000287166">
    <property type="component" value="Unassembled WGS sequence"/>
</dbReference>
<reference evidence="2 3" key="1">
    <citation type="journal article" date="2018" name="Sci. Rep.">
        <title>Genome sequence of the cauliflower mushroom Sparassis crispa (Hanabiratake) and its association with beneficial usage.</title>
        <authorList>
            <person name="Kiyama R."/>
            <person name="Furutani Y."/>
            <person name="Kawaguchi K."/>
            <person name="Nakanishi T."/>
        </authorList>
    </citation>
    <scope>NUCLEOTIDE SEQUENCE [LARGE SCALE GENOMIC DNA]</scope>
</reference>
<organism evidence="2 3">
    <name type="scientific">Sparassis crispa</name>
    <dbReference type="NCBI Taxonomy" id="139825"/>
    <lineage>
        <taxon>Eukaryota</taxon>
        <taxon>Fungi</taxon>
        <taxon>Dikarya</taxon>
        <taxon>Basidiomycota</taxon>
        <taxon>Agaricomycotina</taxon>
        <taxon>Agaricomycetes</taxon>
        <taxon>Polyporales</taxon>
        <taxon>Sparassidaceae</taxon>
        <taxon>Sparassis</taxon>
    </lineage>
</organism>
<name>A0A401G788_9APHY</name>
<dbReference type="AlphaFoldDB" id="A0A401G788"/>
<feature type="region of interest" description="Disordered" evidence="1">
    <location>
        <begin position="642"/>
        <end position="661"/>
    </location>
</feature>
<proteinExistence type="predicted"/>
<dbReference type="Pfam" id="PF02992">
    <property type="entry name" value="Transposase_21"/>
    <property type="match status" value="1"/>
</dbReference>
<dbReference type="RefSeq" id="XP_027608953.1">
    <property type="nucleotide sequence ID" value="XM_027753152.1"/>
</dbReference>